<organism evidence="10 11">
    <name type="scientific">Trichoderma lentiforme</name>
    <dbReference type="NCBI Taxonomy" id="1567552"/>
    <lineage>
        <taxon>Eukaryota</taxon>
        <taxon>Fungi</taxon>
        <taxon>Dikarya</taxon>
        <taxon>Ascomycota</taxon>
        <taxon>Pezizomycotina</taxon>
        <taxon>Sordariomycetes</taxon>
        <taxon>Hypocreomycetidae</taxon>
        <taxon>Hypocreales</taxon>
        <taxon>Hypocreaceae</taxon>
        <taxon>Trichoderma</taxon>
    </lineage>
</organism>
<keyword evidence="5" id="KW-0804">Transcription</keyword>
<dbReference type="InterPro" id="IPR007219">
    <property type="entry name" value="XnlR_reg_dom"/>
</dbReference>
<feature type="binding site" evidence="7">
    <location>
        <position position="99"/>
    </location>
    <ligand>
        <name>Zn(2+)</name>
        <dbReference type="ChEBI" id="CHEBI:29105"/>
    </ligand>
</feature>
<gene>
    <name evidence="10" type="ORF">CFAM422_001428</name>
</gene>
<dbReference type="GO" id="GO:0006351">
    <property type="term" value="P:DNA-templated transcription"/>
    <property type="evidence" value="ECO:0007669"/>
    <property type="project" value="InterPro"/>
</dbReference>
<dbReference type="GO" id="GO:0004089">
    <property type="term" value="F:carbonate dehydratase activity"/>
    <property type="evidence" value="ECO:0007669"/>
    <property type="project" value="InterPro"/>
</dbReference>
<sequence length="700" mass="77180">MVSKVLDELLNRNAKLVETYKAPPSLVPMIQATRQSGAGTIILSCSDPRLNPYSVFGIDATVKGVTMVRNAGGRAMDAVRSISILQTIGNAKTVVVMHHTDCGMTHYHDSRIKEALIEIAPQEKDAINASKYGEIAGPIEDSLKEDVDLLSSSPFILPGTSIVGLKLDIFTGAIEKVIYILHLFCSYYLATCVSSHGIQVEKTCRPSTLAVHADGANGVVTVVGRAVLHAHVESEAGLKVPDAPTKTDANSSRSYSPQSSRSATDVWNSPSFTDVTSGVEPFLHDSLRRPTVDVIVQKQLLKIVKSRSEMHRIADSYFATIARRISIVSAQRFYARLPKIESPSCGADFAALCLCVHLVLQLPQPHDSSMQSSLYVTVKGIISLLEATSVQSLEVIQCRILIAFYEIGHGIYPAAAASIGGCAKMARFAGFHRYSILSTYDEEREIVVEEKKRTLWALHNLDRYLNLSVGESIFTTPFAQETDPLPIEEDLWAKNIAPSLVTHNLNTPADVSIGSFARECQISHVVGRVLRNVYEPVSDEAFQAKEAAQLEATMSTFIPLLQNDTEDFGKYCISFAICSSAIFTLYGCSADQERYGVRIQNCPATLAEHTALETTRYCRKLFGDEEAINYSCLSPFVPYALYQSAVIQLQLLQRDPNAKYEDNVEFLKQVLRNFGKRWMLASKYLLKLNEDSPPLLYSID</sequence>
<dbReference type="GO" id="GO:0005634">
    <property type="term" value="C:nucleus"/>
    <property type="evidence" value="ECO:0007669"/>
    <property type="project" value="UniProtKB-SubCell"/>
</dbReference>
<evidence type="ECO:0000256" key="6">
    <source>
        <dbReference type="ARBA" id="ARBA00023242"/>
    </source>
</evidence>
<feature type="binding site" evidence="7">
    <location>
        <position position="102"/>
    </location>
    <ligand>
        <name>Zn(2+)</name>
        <dbReference type="ChEBI" id="CHEBI:29105"/>
    </ligand>
</feature>
<dbReference type="InterPro" id="IPR001765">
    <property type="entry name" value="Carbonic_anhydrase"/>
</dbReference>
<accession>A0A9P4XNU9</accession>
<proteinExistence type="inferred from homology"/>
<name>A0A9P4XNU9_9HYPO</name>
<dbReference type="SMART" id="SM00947">
    <property type="entry name" value="Pro_CA"/>
    <property type="match status" value="1"/>
</dbReference>
<evidence type="ECO:0000256" key="2">
    <source>
        <dbReference type="ARBA" id="ARBA00006217"/>
    </source>
</evidence>
<feature type="binding site" evidence="7">
    <location>
        <position position="45"/>
    </location>
    <ligand>
        <name>Zn(2+)</name>
        <dbReference type="ChEBI" id="CHEBI:29105"/>
    </ligand>
</feature>
<evidence type="ECO:0000313" key="11">
    <source>
        <dbReference type="Proteomes" id="UP000801864"/>
    </source>
</evidence>
<evidence type="ECO:0000256" key="1">
    <source>
        <dbReference type="ARBA" id="ARBA00004123"/>
    </source>
</evidence>
<dbReference type="EMBL" id="QLNT01000002">
    <property type="protein sequence ID" value="KAF3075890.1"/>
    <property type="molecule type" value="Genomic_DNA"/>
</dbReference>
<feature type="region of interest" description="Disordered" evidence="8">
    <location>
        <begin position="239"/>
        <end position="265"/>
    </location>
</feature>
<comment type="similarity">
    <text evidence="2">Belongs to the beta-class carbonic anhydrase family.</text>
</comment>
<dbReference type="Gene3D" id="3.40.1050.10">
    <property type="entry name" value="Carbonic anhydrase"/>
    <property type="match status" value="1"/>
</dbReference>
<feature type="binding site" evidence="7">
    <location>
        <position position="47"/>
    </location>
    <ligand>
        <name>Zn(2+)</name>
        <dbReference type="ChEBI" id="CHEBI:29105"/>
    </ligand>
</feature>
<dbReference type="PANTHER" id="PTHR47338">
    <property type="entry name" value="ZN(II)2CYS6 TRANSCRIPTION FACTOR (EUROFUNG)-RELATED"/>
    <property type="match status" value="1"/>
</dbReference>
<dbReference type="GO" id="GO:0008270">
    <property type="term" value="F:zinc ion binding"/>
    <property type="evidence" value="ECO:0007669"/>
    <property type="project" value="InterPro"/>
</dbReference>
<keyword evidence="11" id="KW-1185">Reference proteome</keyword>
<dbReference type="GO" id="GO:0003677">
    <property type="term" value="F:DNA binding"/>
    <property type="evidence" value="ECO:0007669"/>
    <property type="project" value="InterPro"/>
</dbReference>
<dbReference type="CDD" id="cd12148">
    <property type="entry name" value="fungal_TF_MHR"/>
    <property type="match status" value="1"/>
</dbReference>
<evidence type="ECO:0000256" key="5">
    <source>
        <dbReference type="ARBA" id="ARBA00023163"/>
    </source>
</evidence>
<evidence type="ECO:0000256" key="7">
    <source>
        <dbReference type="PIRSR" id="PIRSR601765-1"/>
    </source>
</evidence>
<feature type="compositionally biased region" description="Low complexity" evidence="8">
    <location>
        <begin position="251"/>
        <end position="262"/>
    </location>
</feature>
<evidence type="ECO:0000313" key="10">
    <source>
        <dbReference type="EMBL" id="KAF3075890.1"/>
    </source>
</evidence>
<comment type="caution">
    <text evidence="10">The sequence shown here is derived from an EMBL/GenBank/DDBJ whole genome shotgun (WGS) entry which is preliminary data.</text>
</comment>
<dbReference type="InterPro" id="IPR050815">
    <property type="entry name" value="TF_fung"/>
</dbReference>
<keyword evidence="7" id="KW-0862">Zinc</keyword>
<dbReference type="Proteomes" id="UP000801864">
    <property type="component" value="Unassembled WGS sequence"/>
</dbReference>
<keyword evidence="4" id="KW-0805">Transcription regulation</keyword>
<dbReference type="InterPro" id="IPR036874">
    <property type="entry name" value="Carbonic_anhydrase_sf"/>
</dbReference>
<comment type="subcellular location">
    <subcellularLocation>
        <location evidence="1">Nucleus</location>
    </subcellularLocation>
</comment>
<dbReference type="PANTHER" id="PTHR47338:SF20">
    <property type="entry name" value="ZN(II)2CYS6 TRANSCRIPTION FACTOR (EUROFUNG)"/>
    <property type="match status" value="1"/>
</dbReference>
<dbReference type="GO" id="GO:0000981">
    <property type="term" value="F:DNA-binding transcription factor activity, RNA polymerase II-specific"/>
    <property type="evidence" value="ECO:0007669"/>
    <property type="project" value="InterPro"/>
</dbReference>
<protein>
    <recommendedName>
        <fullName evidence="9">Xylanolytic transcriptional activator regulatory domain-containing protein</fullName>
    </recommendedName>
</protein>
<keyword evidence="6" id="KW-0539">Nucleus</keyword>
<keyword evidence="3 7" id="KW-0479">Metal-binding</keyword>
<evidence type="ECO:0000256" key="8">
    <source>
        <dbReference type="SAM" id="MobiDB-lite"/>
    </source>
</evidence>
<feature type="domain" description="Xylanolytic transcriptional activator regulatory" evidence="9">
    <location>
        <begin position="316"/>
        <end position="535"/>
    </location>
</feature>
<evidence type="ECO:0000259" key="9">
    <source>
        <dbReference type="Pfam" id="PF04082"/>
    </source>
</evidence>
<reference evidence="10 11" key="1">
    <citation type="submission" date="2018-06" db="EMBL/GenBank/DDBJ databases">
        <title>Genome analysis of cellulolytic fungus Trichoderma lentiforme CFAM-422.</title>
        <authorList>
            <person name="Steindorff A.S."/>
            <person name="Formighieri E.F."/>
            <person name="Midorikawa G.E.O."/>
            <person name="Tamietti M.S."/>
            <person name="Ramos E.Z."/>
            <person name="Silva A.S."/>
            <person name="Bon E.P.S."/>
            <person name="Mendes T.D."/>
            <person name="Damaso M.C.T."/>
            <person name="Favaro L.C.L."/>
        </authorList>
    </citation>
    <scope>NUCLEOTIDE SEQUENCE [LARGE SCALE GENOMIC DNA]</scope>
    <source>
        <strain evidence="10 11">CFAM-422</strain>
    </source>
</reference>
<evidence type="ECO:0000256" key="4">
    <source>
        <dbReference type="ARBA" id="ARBA00023015"/>
    </source>
</evidence>
<comment type="cofactor">
    <cofactor evidence="7">
        <name>Zn(2+)</name>
        <dbReference type="ChEBI" id="CHEBI:29105"/>
    </cofactor>
    <text evidence="7">Binds 1 zinc ion per subunit.</text>
</comment>
<dbReference type="Pfam" id="PF04082">
    <property type="entry name" value="Fungal_trans"/>
    <property type="match status" value="1"/>
</dbReference>
<dbReference type="AlphaFoldDB" id="A0A9P4XNU9"/>
<evidence type="ECO:0000256" key="3">
    <source>
        <dbReference type="ARBA" id="ARBA00022723"/>
    </source>
</evidence>
<dbReference type="SUPFAM" id="SSF53056">
    <property type="entry name" value="beta-carbonic anhydrase, cab"/>
    <property type="match status" value="1"/>
</dbReference>